<organism evidence="1 2">
    <name type="scientific">Dallia pectoralis</name>
    <name type="common">Alaska blackfish</name>
    <dbReference type="NCBI Taxonomy" id="75939"/>
    <lineage>
        <taxon>Eukaryota</taxon>
        <taxon>Metazoa</taxon>
        <taxon>Chordata</taxon>
        <taxon>Craniata</taxon>
        <taxon>Vertebrata</taxon>
        <taxon>Euteleostomi</taxon>
        <taxon>Actinopterygii</taxon>
        <taxon>Neopterygii</taxon>
        <taxon>Teleostei</taxon>
        <taxon>Protacanthopterygii</taxon>
        <taxon>Esociformes</taxon>
        <taxon>Umbridae</taxon>
        <taxon>Dallia</taxon>
    </lineage>
</organism>
<evidence type="ECO:0000313" key="2">
    <source>
        <dbReference type="Proteomes" id="UP001157502"/>
    </source>
</evidence>
<proteinExistence type="predicted"/>
<dbReference type="EMBL" id="CM055739">
    <property type="protein sequence ID" value="KAJ8003981.1"/>
    <property type="molecule type" value="Genomic_DNA"/>
</dbReference>
<evidence type="ECO:0000313" key="1">
    <source>
        <dbReference type="EMBL" id="KAJ8003981.1"/>
    </source>
</evidence>
<accession>A0ACC2GKF5</accession>
<gene>
    <name evidence="1" type="ORF">DPEC_G00154050</name>
</gene>
<name>A0ACC2GKF5_DALPE</name>
<keyword evidence="2" id="KW-1185">Reference proteome</keyword>
<reference evidence="1" key="1">
    <citation type="submission" date="2021-05" db="EMBL/GenBank/DDBJ databases">
        <authorList>
            <person name="Pan Q."/>
            <person name="Jouanno E."/>
            <person name="Zahm M."/>
            <person name="Klopp C."/>
            <person name="Cabau C."/>
            <person name="Louis A."/>
            <person name="Berthelot C."/>
            <person name="Parey E."/>
            <person name="Roest Crollius H."/>
            <person name="Montfort J."/>
            <person name="Robinson-Rechavi M."/>
            <person name="Bouchez O."/>
            <person name="Lampietro C."/>
            <person name="Lopez Roques C."/>
            <person name="Donnadieu C."/>
            <person name="Postlethwait J."/>
            <person name="Bobe J."/>
            <person name="Dillon D."/>
            <person name="Chandos A."/>
            <person name="von Hippel F."/>
            <person name="Guiguen Y."/>
        </authorList>
    </citation>
    <scope>NUCLEOTIDE SEQUENCE</scope>
    <source>
        <strain evidence="1">YG-Jan2019</strain>
    </source>
</reference>
<dbReference type="Proteomes" id="UP001157502">
    <property type="component" value="Chromosome 12"/>
</dbReference>
<comment type="caution">
    <text evidence="1">The sequence shown here is derived from an EMBL/GenBank/DDBJ whole genome shotgun (WGS) entry which is preliminary data.</text>
</comment>
<protein>
    <submittedName>
        <fullName evidence="1">Uncharacterized protein</fullName>
    </submittedName>
</protein>
<sequence>MVVVKHKPDTSASRIRSTLYKGYSGELPDPSTLNPLPANADMEPDSLPLICRMNITSDKPLVDSIFGKSTGGAYKTRSPTNQILLPSIIRITCHTN</sequence>